<dbReference type="Proteomes" id="UP000215127">
    <property type="component" value="Chromosome 1"/>
</dbReference>
<reference evidence="1 2" key="1">
    <citation type="submission" date="2016-06" db="EMBL/GenBank/DDBJ databases">
        <authorList>
            <person name="Kjaerup R.B."/>
            <person name="Dalgaard T.S."/>
            <person name="Juul-Madsen H.R."/>
        </authorList>
    </citation>
    <scope>NUCLEOTIDE SEQUENCE [LARGE SCALE GENOMIC DNA]</scope>
</reference>
<dbReference type="AlphaFoldDB" id="A0A1X7RFX4"/>
<proteinExistence type="predicted"/>
<evidence type="ECO:0000313" key="2">
    <source>
        <dbReference type="Proteomes" id="UP000215127"/>
    </source>
</evidence>
<accession>A0A1X7RFX4</accession>
<protein>
    <submittedName>
        <fullName evidence="1">Uncharacterized protein</fullName>
    </submittedName>
</protein>
<sequence>MSRRWALAPHTTVNSTAFPPIVRRQDRPIDSSNSVNAQITVVVTTSTAESSFIHSVSLESHTALCSCQCEPLYSGPSFPPSSLAELKNAAVPLPLMDSWQSLRTGSGSDVPPGPKLLPVDHSSLIMLGQQSSCSR</sequence>
<keyword evidence="2" id="KW-1185">Reference proteome</keyword>
<organism evidence="1 2">
    <name type="scientific">Zymoseptoria tritici (strain ST99CH_3D7)</name>
    <dbReference type="NCBI Taxonomy" id="1276538"/>
    <lineage>
        <taxon>Eukaryota</taxon>
        <taxon>Fungi</taxon>
        <taxon>Dikarya</taxon>
        <taxon>Ascomycota</taxon>
        <taxon>Pezizomycotina</taxon>
        <taxon>Dothideomycetes</taxon>
        <taxon>Dothideomycetidae</taxon>
        <taxon>Mycosphaerellales</taxon>
        <taxon>Mycosphaerellaceae</taxon>
        <taxon>Zymoseptoria</taxon>
    </lineage>
</organism>
<evidence type="ECO:0000313" key="1">
    <source>
        <dbReference type="EMBL" id="SMQ46326.1"/>
    </source>
</evidence>
<dbReference type="EMBL" id="LT853692">
    <property type="protein sequence ID" value="SMQ46326.1"/>
    <property type="molecule type" value="Genomic_DNA"/>
</dbReference>
<name>A0A1X7RFX4_ZYMT9</name>
<gene>
    <name evidence="1" type="ORF">ZT3D7_G1472</name>
</gene>